<gene>
    <name evidence="1" type="ORF">HYH03_008683</name>
</gene>
<name>A0A835XZR6_9CHLO</name>
<sequence>MKHCSQLRSGRVKLLVLAIWACDIKICAFWKTKYGVVPFVTYGSLSTDLQPLWDRPRADGATCNEQSGPLSSTECGAVQERYGILPLVSSGSATPNVLALFSSSGCDTSICTVWRQRYGVAPYVSYGNLPDSYKASWDAVRPPGLLDSSECGALVEIYGIVPGSSWGTAGANVQSLYTASLCDKQVCAYWRREYSVVPFLEWGSFPQALQDAWSFVHQPSGKTCNELSGPLDPSGCGGLVEAYNVTPGVSYGSLTPSMRLMYDSSDCDSLICQYWTSKYDVIPTVSWGSLPAAMQPSWDRVRASGRNCNAMSGPLDSAGCGELVAAYNITPGYGMGSAVPLVAQLYDDSKCLNSVCEYWRAAYGVVPFLSYGSLLTYLRPSWDYPRTALAQNCNELSGPLVASDCDALRSAFGIMPFNITWGTAPESVQRMPPRLVGCPGTHGPPPGPPFYSCCWQVAQAPLLDATGCGKLVETYGIVPFTSWGTADMAAQTRYGASSCDIKICIYWKKKYSVVPYVTYGSLSADLQKLWDHPRSDANGQTCNELSGPLSPTECGAVSERYNLLALVSPGSATPNVVALFSSSGCDTSICTVWRQRYGVAPYVTYGNLPASYKASWDAVRPPGDKTCNDLAGEWRAAGRPLQTWGLLDSSECGALVEIYGIVPGSSWGTAGANVQSLYTASLCDKQVCAYWRREYSVVPFLDWGTLPKSQQGAWEFVRQPSGKNCNELSGSLTASDCEALQLAYGIVAFGGWGTAPEDVKRMWDSSDCNKYACKKMVHPFPKCQVYLG</sequence>
<dbReference type="EMBL" id="JAEHOE010000040">
    <property type="protein sequence ID" value="KAG2493020.1"/>
    <property type="molecule type" value="Genomic_DNA"/>
</dbReference>
<accession>A0A835XZR6</accession>
<reference evidence="1" key="1">
    <citation type="journal article" date="2020" name="bioRxiv">
        <title>Comparative genomics of Chlamydomonas.</title>
        <authorList>
            <person name="Craig R.J."/>
            <person name="Hasan A.R."/>
            <person name="Ness R.W."/>
            <person name="Keightley P.D."/>
        </authorList>
    </citation>
    <scope>NUCLEOTIDE SEQUENCE</scope>
    <source>
        <strain evidence="1">CCAP 11/70</strain>
    </source>
</reference>
<proteinExistence type="predicted"/>
<protein>
    <submittedName>
        <fullName evidence="1">Uncharacterized protein</fullName>
    </submittedName>
</protein>
<keyword evidence="2" id="KW-1185">Reference proteome</keyword>
<dbReference type="Proteomes" id="UP000612055">
    <property type="component" value="Unassembled WGS sequence"/>
</dbReference>
<comment type="caution">
    <text evidence="1">The sequence shown here is derived from an EMBL/GenBank/DDBJ whole genome shotgun (WGS) entry which is preliminary data.</text>
</comment>
<dbReference type="AlphaFoldDB" id="A0A835XZR6"/>
<organism evidence="1 2">
    <name type="scientific">Edaphochlamys debaryana</name>
    <dbReference type="NCBI Taxonomy" id="47281"/>
    <lineage>
        <taxon>Eukaryota</taxon>
        <taxon>Viridiplantae</taxon>
        <taxon>Chlorophyta</taxon>
        <taxon>core chlorophytes</taxon>
        <taxon>Chlorophyceae</taxon>
        <taxon>CS clade</taxon>
        <taxon>Chlamydomonadales</taxon>
        <taxon>Chlamydomonadales incertae sedis</taxon>
        <taxon>Edaphochlamys</taxon>
    </lineage>
</organism>
<evidence type="ECO:0000313" key="2">
    <source>
        <dbReference type="Proteomes" id="UP000612055"/>
    </source>
</evidence>
<evidence type="ECO:0000313" key="1">
    <source>
        <dbReference type="EMBL" id="KAG2493020.1"/>
    </source>
</evidence>
<dbReference type="OrthoDB" id="557036at2759"/>